<dbReference type="SUPFAM" id="SSF49503">
    <property type="entry name" value="Cupredoxins"/>
    <property type="match status" value="3"/>
</dbReference>
<reference evidence="9 10" key="1">
    <citation type="journal article" date="2015" name="Genome Biol. Evol.">
        <title>Phylogenomic analyses indicate that early fungi evolved digesting cell walls of algal ancestors of land plants.</title>
        <authorList>
            <person name="Chang Y."/>
            <person name="Wang S."/>
            <person name="Sekimoto S."/>
            <person name="Aerts A.L."/>
            <person name="Choi C."/>
            <person name="Clum A."/>
            <person name="LaButti K.M."/>
            <person name="Lindquist E.A."/>
            <person name="Yee Ngan C."/>
            <person name="Ohm R.A."/>
            <person name="Salamov A.A."/>
            <person name="Grigoriev I.V."/>
            <person name="Spatafora J.W."/>
            <person name="Berbee M.L."/>
        </authorList>
    </citation>
    <scope>NUCLEOTIDE SEQUENCE [LARGE SCALE GENOMIC DNA]</scope>
    <source>
        <strain evidence="9 10">NRRL 1564</strain>
    </source>
</reference>
<evidence type="ECO:0008006" key="11">
    <source>
        <dbReference type="Google" id="ProtNLM"/>
    </source>
</evidence>
<organism evidence="9 10">
    <name type="scientific">Coemansia reversa (strain ATCC 12441 / NRRL 1564)</name>
    <dbReference type="NCBI Taxonomy" id="763665"/>
    <lineage>
        <taxon>Eukaryota</taxon>
        <taxon>Fungi</taxon>
        <taxon>Fungi incertae sedis</taxon>
        <taxon>Zoopagomycota</taxon>
        <taxon>Kickxellomycotina</taxon>
        <taxon>Kickxellomycetes</taxon>
        <taxon>Kickxellales</taxon>
        <taxon>Kickxellaceae</taxon>
        <taxon>Coemansia</taxon>
    </lineage>
</organism>
<dbReference type="InterPro" id="IPR011707">
    <property type="entry name" value="Cu-oxidase-like_N"/>
</dbReference>
<dbReference type="PROSITE" id="PS00079">
    <property type="entry name" value="MULTICOPPER_OXIDASE1"/>
    <property type="match status" value="1"/>
</dbReference>
<feature type="domain" description="Plastocyanin-like" evidence="8">
    <location>
        <begin position="33"/>
        <end position="145"/>
    </location>
</feature>
<dbReference type="AlphaFoldDB" id="A0A2G5B7V3"/>
<dbReference type="InterPro" id="IPR002355">
    <property type="entry name" value="Cu_oxidase_Cu_BS"/>
</dbReference>
<evidence type="ECO:0000313" key="9">
    <source>
        <dbReference type="EMBL" id="PIA15089.1"/>
    </source>
</evidence>
<keyword evidence="3" id="KW-0560">Oxidoreductase</keyword>
<feature type="chain" id="PRO_5013639956" description="Cupredoxin" evidence="5">
    <location>
        <begin position="23"/>
        <end position="562"/>
    </location>
</feature>
<evidence type="ECO:0000256" key="2">
    <source>
        <dbReference type="ARBA" id="ARBA00022723"/>
    </source>
</evidence>
<dbReference type="Pfam" id="PF00394">
    <property type="entry name" value="Cu-oxidase"/>
    <property type="match status" value="1"/>
</dbReference>
<comment type="similarity">
    <text evidence="1">Belongs to the multicopper oxidase family.</text>
</comment>
<dbReference type="Pfam" id="PF07731">
    <property type="entry name" value="Cu-oxidase_2"/>
    <property type="match status" value="1"/>
</dbReference>
<dbReference type="InterPro" id="IPR008972">
    <property type="entry name" value="Cupredoxin"/>
</dbReference>
<name>A0A2G5B7V3_COERN</name>
<evidence type="ECO:0000256" key="3">
    <source>
        <dbReference type="ARBA" id="ARBA00023002"/>
    </source>
</evidence>
<dbReference type="PANTHER" id="PTHR11709">
    <property type="entry name" value="MULTI-COPPER OXIDASE"/>
    <property type="match status" value="1"/>
</dbReference>
<dbReference type="InterPro" id="IPR033138">
    <property type="entry name" value="Cu_oxidase_CS"/>
</dbReference>
<dbReference type="Gene3D" id="2.60.40.420">
    <property type="entry name" value="Cupredoxins - blue copper proteins"/>
    <property type="match status" value="3"/>
</dbReference>
<protein>
    <recommendedName>
        <fullName evidence="11">Cupredoxin</fullName>
    </recommendedName>
</protein>
<feature type="domain" description="Plastocyanin-like" evidence="7">
    <location>
        <begin position="377"/>
        <end position="515"/>
    </location>
</feature>
<dbReference type="InterPro" id="IPR011706">
    <property type="entry name" value="Cu-oxidase_C"/>
</dbReference>
<feature type="signal peptide" evidence="5">
    <location>
        <begin position="1"/>
        <end position="22"/>
    </location>
</feature>
<evidence type="ECO:0000256" key="4">
    <source>
        <dbReference type="ARBA" id="ARBA00023008"/>
    </source>
</evidence>
<keyword evidence="2" id="KW-0479">Metal-binding</keyword>
<evidence type="ECO:0000259" key="6">
    <source>
        <dbReference type="Pfam" id="PF00394"/>
    </source>
</evidence>
<dbReference type="Proteomes" id="UP000242474">
    <property type="component" value="Unassembled WGS sequence"/>
</dbReference>
<keyword evidence="5" id="KW-0732">Signal</keyword>
<evidence type="ECO:0000259" key="8">
    <source>
        <dbReference type="Pfam" id="PF07732"/>
    </source>
</evidence>
<dbReference type="OrthoDB" id="2121828at2759"/>
<dbReference type="Pfam" id="PF07732">
    <property type="entry name" value="Cu-oxidase_3"/>
    <property type="match status" value="1"/>
</dbReference>
<dbReference type="InterPro" id="IPR045087">
    <property type="entry name" value="Cu-oxidase_fam"/>
</dbReference>
<dbReference type="STRING" id="763665.A0A2G5B7V3"/>
<evidence type="ECO:0000313" key="10">
    <source>
        <dbReference type="Proteomes" id="UP000242474"/>
    </source>
</evidence>
<evidence type="ECO:0000256" key="5">
    <source>
        <dbReference type="SAM" id="SignalP"/>
    </source>
</evidence>
<sequence>MRAFSFIRAFLLLPFFLLATKAARQVVNWDVGYVYADHIGGSREVIGVNGKLPIPPVHVTEGDTLVLHVHNSLNVSTSIHAHGIFQINTSYMDGAAMVTQCGIPPGKSFTYEYEVNQAGTFWLHGHYHHQNADGLRTPLIVHDRKQHPYKYDGEYVFAFEDWYKESFAERLALTIDPKKSFPPESPAPNALINGVDGNATKPISFKPKRTYRIRLINMSAVVWFKFALPGHQMRVIEADGKYSVPLEVDGVTLGPGQRFSVLVTAHEDITRNYQYLVEIFASFFSRIPGESPKYHTGIVEYNKDASLDVVDTISVLEAIPEDKSFSGYTDVELSALERQPAFPVDRSIDLVLGGAFYMNNVPGDIINNITYAEPHIPTLYSALSLGSLAVDKDLYGIQSNTIVLKHNESIELVVYNPIRIPHPMHLHGHAFQLIEYGPVDPRMVLSENREGFSNQTAPIVRASEYPMERDTVVIPTMQYVKLRFRADNPGVWLFHCHMDIHFGMGMAMTFVEAPDVLQDTMVIPDSMTQMCAEQGIPTTGNAAGNPGTDLSGLPPMPSIVHF</sequence>
<dbReference type="GO" id="GO:0005507">
    <property type="term" value="F:copper ion binding"/>
    <property type="evidence" value="ECO:0007669"/>
    <property type="project" value="InterPro"/>
</dbReference>
<gene>
    <name evidence="9" type="ORF">COEREDRAFT_82293</name>
</gene>
<keyword evidence="4" id="KW-0186">Copper</keyword>
<dbReference type="InterPro" id="IPR001117">
    <property type="entry name" value="Cu-oxidase_2nd"/>
</dbReference>
<dbReference type="EMBL" id="KZ303510">
    <property type="protein sequence ID" value="PIA15089.1"/>
    <property type="molecule type" value="Genomic_DNA"/>
</dbReference>
<evidence type="ECO:0000256" key="1">
    <source>
        <dbReference type="ARBA" id="ARBA00010609"/>
    </source>
</evidence>
<evidence type="ECO:0000259" key="7">
    <source>
        <dbReference type="Pfam" id="PF07731"/>
    </source>
</evidence>
<proteinExistence type="inferred from homology"/>
<dbReference type="GO" id="GO:0016491">
    <property type="term" value="F:oxidoreductase activity"/>
    <property type="evidence" value="ECO:0007669"/>
    <property type="project" value="UniProtKB-KW"/>
</dbReference>
<dbReference type="PANTHER" id="PTHR11709:SF361">
    <property type="entry name" value="IRON TRANSPORT MULTICOPPER OXIDASE FET3"/>
    <property type="match status" value="1"/>
</dbReference>
<dbReference type="PROSITE" id="PS00080">
    <property type="entry name" value="MULTICOPPER_OXIDASE2"/>
    <property type="match status" value="1"/>
</dbReference>
<feature type="domain" description="Plastocyanin-like" evidence="6">
    <location>
        <begin position="154"/>
        <end position="303"/>
    </location>
</feature>
<keyword evidence="10" id="KW-1185">Reference proteome</keyword>
<accession>A0A2G5B7V3</accession>